<comment type="caution">
    <text evidence="1">The sequence shown here is derived from an EMBL/GenBank/DDBJ whole genome shotgun (WGS) entry which is preliminary data.</text>
</comment>
<gene>
    <name evidence="1" type="ORF">MLD38_019286</name>
</gene>
<dbReference type="EMBL" id="CM042884">
    <property type="protein sequence ID" value="KAI4371005.1"/>
    <property type="molecule type" value="Genomic_DNA"/>
</dbReference>
<sequence length="157" mass="17667">MSIGEGVLDFFELEWFYGNVLSFSKARPADDGRNVVDKEVPRQAVSVPDQHLIFEDGKKTAEIVEDPGSLVVFMAEPVEAKTEDGKSMSRRRKPRPRKTKRKTRSSGRVLLDRELEYGRRGLVTGDASCGMPLLSDVMAMREHLKSWDHVVALAYSV</sequence>
<reference evidence="2" key="1">
    <citation type="journal article" date="2023" name="Front. Plant Sci.">
        <title>Chromosomal-level genome assembly of Melastoma candidum provides insights into trichome evolution.</title>
        <authorList>
            <person name="Zhong Y."/>
            <person name="Wu W."/>
            <person name="Sun C."/>
            <person name="Zou P."/>
            <person name="Liu Y."/>
            <person name="Dai S."/>
            <person name="Zhou R."/>
        </authorList>
    </citation>
    <scope>NUCLEOTIDE SEQUENCE [LARGE SCALE GENOMIC DNA]</scope>
</reference>
<keyword evidence="2" id="KW-1185">Reference proteome</keyword>
<proteinExistence type="predicted"/>
<evidence type="ECO:0000313" key="2">
    <source>
        <dbReference type="Proteomes" id="UP001057402"/>
    </source>
</evidence>
<dbReference type="Proteomes" id="UP001057402">
    <property type="component" value="Chromosome 5"/>
</dbReference>
<accession>A0ACB9QWL9</accession>
<organism evidence="1 2">
    <name type="scientific">Melastoma candidum</name>
    <dbReference type="NCBI Taxonomy" id="119954"/>
    <lineage>
        <taxon>Eukaryota</taxon>
        <taxon>Viridiplantae</taxon>
        <taxon>Streptophyta</taxon>
        <taxon>Embryophyta</taxon>
        <taxon>Tracheophyta</taxon>
        <taxon>Spermatophyta</taxon>
        <taxon>Magnoliopsida</taxon>
        <taxon>eudicotyledons</taxon>
        <taxon>Gunneridae</taxon>
        <taxon>Pentapetalae</taxon>
        <taxon>rosids</taxon>
        <taxon>malvids</taxon>
        <taxon>Myrtales</taxon>
        <taxon>Melastomataceae</taxon>
        <taxon>Melastomatoideae</taxon>
        <taxon>Melastomateae</taxon>
        <taxon>Melastoma</taxon>
    </lineage>
</organism>
<evidence type="ECO:0000313" key="1">
    <source>
        <dbReference type="EMBL" id="KAI4371005.1"/>
    </source>
</evidence>
<protein>
    <submittedName>
        <fullName evidence="1">Uncharacterized protein</fullName>
    </submittedName>
</protein>
<name>A0ACB9QWL9_9MYRT</name>